<name>A0A2M8LFG6_9BACT</name>
<keyword evidence="1" id="KW-0472">Membrane</keyword>
<feature type="transmembrane region" description="Helical" evidence="1">
    <location>
        <begin position="7"/>
        <end position="24"/>
    </location>
</feature>
<reference evidence="2 3" key="1">
    <citation type="submission" date="2017-09" db="EMBL/GenBank/DDBJ databases">
        <title>Depth-based differentiation of microbial function through sediment-hosted aquifers and enrichment of novel symbionts in the deep terrestrial subsurface.</title>
        <authorList>
            <person name="Probst A.J."/>
            <person name="Ladd B."/>
            <person name="Jarett J.K."/>
            <person name="Geller-Mcgrath D.E."/>
            <person name="Sieber C.M."/>
            <person name="Emerson J.B."/>
            <person name="Anantharaman K."/>
            <person name="Thomas B.C."/>
            <person name="Malmstrom R."/>
            <person name="Stieglmeier M."/>
            <person name="Klingl A."/>
            <person name="Woyke T."/>
            <person name="Ryan C.M."/>
            <person name="Banfield J.F."/>
        </authorList>
    </citation>
    <scope>NUCLEOTIDE SEQUENCE [LARGE SCALE GENOMIC DNA]</scope>
    <source>
        <strain evidence="2">CG10_big_fil_rev_8_21_14_0_10_48_11</strain>
    </source>
</reference>
<dbReference type="AlphaFoldDB" id="A0A2M8LFG6"/>
<accession>A0A2M8LFG6</accession>
<dbReference type="EMBL" id="PFET01000003">
    <property type="protein sequence ID" value="PJE76194.1"/>
    <property type="molecule type" value="Genomic_DNA"/>
</dbReference>
<keyword evidence="1" id="KW-1133">Transmembrane helix</keyword>
<feature type="transmembrane region" description="Helical" evidence="1">
    <location>
        <begin position="55"/>
        <end position="76"/>
    </location>
</feature>
<evidence type="ECO:0000256" key="1">
    <source>
        <dbReference type="SAM" id="Phobius"/>
    </source>
</evidence>
<organism evidence="2 3">
    <name type="scientific">Candidatus Uhrbacteria bacterium CG10_big_fil_rev_8_21_14_0_10_48_11</name>
    <dbReference type="NCBI Taxonomy" id="1975037"/>
    <lineage>
        <taxon>Bacteria</taxon>
        <taxon>Candidatus Uhriibacteriota</taxon>
    </lineage>
</organism>
<feature type="transmembrane region" description="Helical" evidence="1">
    <location>
        <begin position="124"/>
        <end position="141"/>
    </location>
</feature>
<protein>
    <submittedName>
        <fullName evidence="2">Uncharacterized protein</fullName>
    </submittedName>
</protein>
<keyword evidence="1" id="KW-0812">Transmembrane</keyword>
<evidence type="ECO:0000313" key="2">
    <source>
        <dbReference type="EMBL" id="PJE76194.1"/>
    </source>
</evidence>
<evidence type="ECO:0000313" key="3">
    <source>
        <dbReference type="Proteomes" id="UP000231152"/>
    </source>
</evidence>
<proteinExistence type="predicted"/>
<gene>
    <name evidence="2" type="ORF">COV04_00700</name>
</gene>
<dbReference type="Proteomes" id="UP000231152">
    <property type="component" value="Unassembled WGS sequence"/>
</dbReference>
<sequence>MSNWLKQKWLLILVAIILISLDIWHKELFFSILLAYGLAIKFFLSDSLSAKLRKIFAISIWSIFIVLVGLTVYVNYGMPHGPSYPTGDIVCQNDDRGPCREEYKEDLRNVDIPNWAKFLRKSEGELLLLGLLFAGIVISGVKNKNQED</sequence>
<feature type="transmembrane region" description="Helical" evidence="1">
    <location>
        <begin position="30"/>
        <end position="48"/>
    </location>
</feature>
<comment type="caution">
    <text evidence="2">The sequence shown here is derived from an EMBL/GenBank/DDBJ whole genome shotgun (WGS) entry which is preliminary data.</text>
</comment>